<accession>A0A060A0J4</accession>
<dbReference type="RefSeq" id="WP_004872996.1">
    <property type="nucleotide sequence ID" value="NZ_CP005986.1"/>
</dbReference>
<dbReference type="AlphaFoldDB" id="A0A060A0J4"/>
<dbReference type="eggNOG" id="COG0675">
    <property type="taxonomic scope" value="Bacteria"/>
</dbReference>
<dbReference type="EMBL" id="CP005986">
    <property type="protein sequence ID" value="AIA55746.1"/>
    <property type="molecule type" value="Genomic_DNA"/>
</dbReference>
<organism evidence="1 2">
    <name type="scientific">Acidithiobacillus caldus (strain ATCC 51756 / DSM 8584 / KU)</name>
    <dbReference type="NCBI Taxonomy" id="637389"/>
    <lineage>
        <taxon>Bacteria</taxon>
        <taxon>Pseudomonadati</taxon>
        <taxon>Pseudomonadota</taxon>
        <taxon>Acidithiobacillia</taxon>
        <taxon>Acidithiobacillales</taxon>
        <taxon>Acidithiobacillaceae</taxon>
        <taxon>Acidithiobacillus</taxon>
    </lineage>
</organism>
<evidence type="ECO:0000313" key="2">
    <source>
        <dbReference type="Proteomes" id="UP000005522"/>
    </source>
</evidence>
<protein>
    <submittedName>
        <fullName evidence="1">Mobile element protein</fullName>
    </submittedName>
</protein>
<name>A0A060A0J4_ACICK</name>
<dbReference type="HOGENOM" id="CLU_1529354_0_0_6"/>
<gene>
    <name evidence="1" type="ORF">Acaty_c1887</name>
</gene>
<proteinExistence type="predicted"/>
<reference evidence="1 2" key="1">
    <citation type="journal article" date="2009" name="J. Bacteriol.">
        <title>Draft genome sequence of the extremely acidophilic bacterium Acidithiobacillus caldus ATCC 51756 reveals metabolic versatility in the genus Acidithiobacillus.</title>
        <authorList>
            <person name="Valdes J."/>
            <person name="Quatrini R."/>
            <person name="Hallberg K."/>
            <person name="Dopson M."/>
            <person name="Valenzuela P.D."/>
            <person name="Holmes D.S."/>
        </authorList>
    </citation>
    <scope>NUCLEOTIDE SEQUENCE [LARGE SCALE GENOMIC DNA]</scope>
    <source>
        <strain evidence="2">ATCC 51756 / DSM 8584 / KU</strain>
    </source>
</reference>
<evidence type="ECO:0000313" key="1">
    <source>
        <dbReference type="EMBL" id="AIA55746.1"/>
    </source>
</evidence>
<dbReference type="KEGG" id="acz:Acaty_c1887"/>
<sequence length="175" mass="19856">MATLVKTIKLPFLRLNQAKAEEFVRLERINTDVANRILALPKEERRKLTSKSFADVEIGSAWINQTIRNANAKTKTKRFRRLPLETNNQNWTLHRVGNTFSVSFGLLRGIKKRVPLQVHVASHQRLLEALLDGKAKAESIKLSQSRRGIWYALISVSMEVPDAASTGRWIGVDRG</sequence>
<dbReference type="Proteomes" id="UP000005522">
    <property type="component" value="Chromosome"/>
</dbReference>